<dbReference type="Pfam" id="PF00106">
    <property type="entry name" value="adh_short"/>
    <property type="match status" value="1"/>
</dbReference>
<accession>A0A3N1D1J0</accession>
<dbReference type="NCBIfam" id="NF005395">
    <property type="entry name" value="PRK06940.1"/>
    <property type="match status" value="1"/>
</dbReference>
<reference evidence="2 3" key="1">
    <citation type="submission" date="2018-11" db="EMBL/GenBank/DDBJ databases">
        <title>Sequencing the genomes of 1000 actinobacteria strains.</title>
        <authorList>
            <person name="Klenk H.-P."/>
        </authorList>
    </citation>
    <scope>NUCLEOTIDE SEQUENCE [LARGE SCALE GENOMIC DNA]</scope>
    <source>
        <strain evidence="2 3">DSM 44254</strain>
    </source>
</reference>
<comment type="similarity">
    <text evidence="1">Belongs to the short-chain dehydrogenases/reductases (SDR) family.</text>
</comment>
<dbReference type="EMBL" id="RJKE01000001">
    <property type="protein sequence ID" value="ROO87391.1"/>
    <property type="molecule type" value="Genomic_DNA"/>
</dbReference>
<dbReference type="SUPFAM" id="SSF51735">
    <property type="entry name" value="NAD(P)-binding Rossmann-fold domains"/>
    <property type="match status" value="1"/>
</dbReference>
<proteinExistence type="inferred from homology"/>
<evidence type="ECO:0000313" key="2">
    <source>
        <dbReference type="EMBL" id="ROO87391.1"/>
    </source>
</evidence>
<evidence type="ECO:0000256" key="1">
    <source>
        <dbReference type="ARBA" id="ARBA00006484"/>
    </source>
</evidence>
<dbReference type="AlphaFoldDB" id="A0A3N1D1J0"/>
<dbReference type="CDD" id="cd05233">
    <property type="entry name" value="SDR_c"/>
    <property type="match status" value="1"/>
</dbReference>
<protein>
    <submittedName>
        <fullName evidence="2">NAD(P)-dependent dehydrogenase (Short-subunit alcohol dehydrogenase family)</fullName>
    </submittedName>
</protein>
<organism evidence="2 3">
    <name type="scientific">Actinocorallia herbida</name>
    <dbReference type="NCBI Taxonomy" id="58109"/>
    <lineage>
        <taxon>Bacteria</taxon>
        <taxon>Bacillati</taxon>
        <taxon>Actinomycetota</taxon>
        <taxon>Actinomycetes</taxon>
        <taxon>Streptosporangiales</taxon>
        <taxon>Thermomonosporaceae</taxon>
        <taxon>Actinocorallia</taxon>
    </lineage>
</organism>
<dbReference type="OrthoDB" id="9803333at2"/>
<comment type="caution">
    <text evidence="2">The sequence shown here is derived from an EMBL/GenBank/DDBJ whole genome shotgun (WGS) entry which is preliminary data.</text>
</comment>
<dbReference type="PANTHER" id="PTHR42760">
    <property type="entry name" value="SHORT-CHAIN DEHYDROGENASES/REDUCTASES FAMILY MEMBER"/>
    <property type="match status" value="1"/>
</dbReference>
<dbReference type="Pfam" id="PF13561">
    <property type="entry name" value="adh_short_C2"/>
    <property type="match status" value="1"/>
</dbReference>
<dbReference type="Gene3D" id="3.40.50.720">
    <property type="entry name" value="NAD(P)-binding Rossmann-like Domain"/>
    <property type="match status" value="1"/>
</dbReference>
<dbReference type="PRINTS" id="PR00081">
    <property type="entry name" value="GDHRDH"/>
</dbReference>
<gene>
    <name evidence="2" type="ORF">EDD29_4997</name>
</gene>
<keyword evidence="3" id="KW-1185">Reference proteome</keyword>
<dbReference type="Proteomes" id="UP000272400">
    <property type="component" value="Unassembled WGS sequence"/>
</dbReference>
<evidence type="ECO:0000313" key="3">
    <source>
        <dbReference type="Proteomes" id="UP000272400"/>
    </source>
</evidence>
<dbReference type="InterPro" id="IPR002347">
    <property type="entry name" value="SDR_fam"/>
</dbReference>
<name>A0A3N1D1J0_9ACTN</name>
<sequence>MSDKVIVTVGVGGMGEAITRRVGSGARVLLADYDQELLARVHADLEGDGYDVTTAVVDVSSHASVADLAQVAAGLGPVTQLIHTAGVSAAKSSAAAILAVDLAGVAYSVEEFGKVIAPGGSGIVIASMAGTLGEPQLTPEREKALRVIPADDLLSLPFLNSDLVEFPTHAYVVSKRANQLRMAAAALDWGRRGARINSISPGIISTPQGRDELAGEAGASMRAMIDGSPAGRMGTPGDIAAAAAFLLGPDAAFITGTDLLVDGGAVAAIRLSAARSAHRG</sequence>
<dbReference type="GO" id="GO:0016616">
    <property type="term" value="F:oxidoreductase activity, acting on the CH-OH group of donors, NAD or NADP as acceptor"/>
    <property type="evidence" value="ECO:0007669"/>
    <property type="project" value="TreeGrafter"/>
</dbReference>
<dbReference type="InterPro" id="IPR036291">
    <property type="entry name" value="NAD(P)-bd_dom_sf"/>
</dbReference>
<dbReference type="RefSeq" id="WP_123666680.1">
    <property type="nucleotide sequence ID" value="NZ_RJKE01000001.1"/>
</dbReference>